<accession>A0ABX1TQG4</accession>
<evidence type="ECO:0000259" key="1">
    <source>
        <dbReference type="Pfam" id="PF13175"/>
    </source>
</evidence>
<evidence type="ECO:0000313" key="3">
    <source>
        <dbReference type="Proteomes" id="UP000760480"/>
    </source>
</evidence>
<organism evidence="2 3">
    <name type="scientific">Candidatus Competibacter phosphatis</name>
    <dbReference type="NCBI Taxonomy" id="221280"/>
    <lineage>
        <taxon>Bacteria</taxon>
        <taxon>Pseudomonadati</taxon>
        <taxon>Pseudomonadota</taxon>
        <taxon>Gammaproteobacteria</taxon>
        <taxon>Candidatus Competibacteraceae</taxon>
        <taxon>Candidatus Competibacter</taxon>
    </lineage>
</organism>
<protein>
    <recommendedName>
        <fullName evidence="1">Endonuclease GajA/Old nuclease/RecF-like AAA domain-containing protein</fullName>
    </recommendedName>
</protein>
<sequence>MSNYRGIVGPQSIPLNKFSSIVGQNDAGKSIILNAIATFLNPKDNPVTLTDFNKIEKPIEIICQFSSEELREILEEKIKDEK</sequence>
<dbReference type="Proteomes" id="UP000760480">
    <property type="component" value="Unassembled WGS sequence"/>
</dbReference>
<proteinExistence type="predicted"/>
<reference evidence="2 3" key="1">
    <citation type="submission" date="2019-03" db="EMBL/GenBank/DDBJ databases">
        <title>Metabolic reconstructions from genomes of highly enriched 'Candidatus Accumulibacter' and 'Candidatus Competibacter' bioreactor populations.</title>
        <authorList>
            <person name="Annavajhala M.K."/>
            <person name="Welles L."/>
            <person name="Abbas B."/>
            <person name="Sorokin D."/>
            <person name="Park H."/>
            <person name="Van Loosdrecht M."/>
            <person name="Chandran K."/>
        </authorList>
    </citation>
    <scope>NUCLEOTIDE SEQUENCE [LARGE SCALE GENOMIC DNA]</scope>
    <source>
        <strain evidence="2 3">SBR_G</strain>
    </source>
</reference>
<dbReference type="Pfam" id="PF13175">
    <property type="entry name" value="AAA_15"/>
    <property type="match status" value="1"/>
</dbReference>
<dbReference type="EMBL" id="SPMZ01000069">
    <property type="protein sequence ID" value="NMQ20912.1"/>
    <property type="molecule type" value="Genomic_DNA"/>
</dbReference>
<comment type="caution">
    <text evidence="2">The sequence shown here is derived from an EMBL/GenBank/DDBJ whole genome shotgun (WGS) entry which is preliminary data.</text>
</comment>
<dbReference type="InterPro" id="IPR041685">
    <property type="entry name" value="AAA_GajA/Old/RecF-like"/>
</dbReference>
<dbReference type="Gene3D" id="3.40.50.300">
    <property type="entry name" value="P-loop containing nucleotide triphosphate hydrolases"/>
    <property type="match status" value="1"/>
</dbReference>
<dbReference type="RefSeq" id="WP_169250196.1">
    <property type="nucleotide sequence ID" value="NZ_SPMZ01000069.1"/>
</dbReference>
<gene>
    <name evidence="2" type="ORF">E4P82_17985</name>
</gene>
<feature type="domain" description="Endonuclease GajA/Old nuclease/RecF-like AAA" evidence="1">
    <location>
        <begin position="3"/>
        <end position="72"/>
    </location>
</feature>
<evidence type="ECO:0000313" key="2">
    <source>
        <dbReference type="EMBL" id="NMQ20912.1"/>
    </source>
</evidence>
<keyword evidence="3" id="KW-1185">Reference proteome</keyword>
<dbReference type="SUPFAM" id="SSF52540">
    <property type="entry name" value="P-loop containing nucleoside triphosphate hydrolases"/>
    <property type="match status" value="1"/>
</dbReference>
<name>A0ABX1TQG4_9GAMM</name>
<dbReference type="InterPro" id="IPR027417">
    <property type="entry name" value="P-loop_NTPase"/>
</dbReference>